<evidence type="ECO:0000313" key="2">
    <source>
        <dbReference type="EMBL" id="SAK98399.1"/>
    </source>
</evidence>
<dbReference type="Proteomes" id="UP000054911">
    <property type="component" value="Unassembled WGS sequence"/>
</dbReference>
<keyword evidence="3" id="KW-1185">Reference proteome</keyword>
<protein>
    <submittedName>
        <fullName evidence="2">Uncharacterized protein</fullName>
    </submittedName>
</protein>
<sequence length="33" mass="3609">MKKCIDFVISAVQAAAVVAFVLAIIYRTAQVLR</sequence>
<evidence type="ECO:0000313" key="3">
    <source>
        <dbReference type="Proteomes" id="UP000054911"/>
    </source>
</evidence>
<evidence type="ECO:0000256" key="1">
    <source>
        <dbReference type="SAM" id="Phobius"/>
    </source>
</evidence>
<dbReference type="STRING" id="1777141.AWB80_07510"/>
<name>A0A158DUS5_9BURK</name>
<keyword evidence="1" id="KW-0812">Transmembrane</keyword>
<dbReference type="AlphaFoldDB" id="A0A158DUS5"/>
<accession>A0A158DUS5</accession>
<dbReference type="EMBL" id="FCOE02000050">
    <property type="protein sequence ID" value="SAK98399.1"/>
    <property type="molecule type" value="Genomic_DNA"/>
</dbReference>
<feature type="transmembrane region" description="Helical" evidence="1">
    <location>
        <begin position="7"/>
        <end position="26"/>
    </location>
</feature>
<keyword evidence="1" id="KW-1133">Transmembrane helix</keyword>
<proteinExistence type="predicted"/>
<keyword evidence="1" id="KW-0472">Membrane</keyword>
<gene>
    <name evidence="2" type="ORF">AWB80_07510</name>
</gene>
<reference evidence="2" key="1">
    <citation type="submission" date="2016-01" db="EMBL/GenBank/DDBJ databases">
        <authorList>
            <person name="Peeters C."/>
        </authorList>
    </citation>
    <scope>NUCLEOTIDE SEQUENCE [LARGE SCALE GENOMIC DNA]</scope>
    <source>
        <strain evidence="2">LMG 29323</strain>
    </source>
</reference>
<organism evidence="2 3">
    <name type="scientific">Caballeronia pedi</name>
    <dbReference type="NCBI Taxonomy" id="1777141"/>
    <lineage>
        <taxon>Bacteria</taxon>
        <taxon>Pseudomonadati</taxon>
        <taxon>Pseudomonadota</taxon>
        <taxon>Betaproteobacteria</taxon>
        <taxon>Burkholderiales</taxon>
        <taxon>Burkholderiaceae</taxon>
        <taxon>Caballeronia</taxon>
    </lineage>
</organism>
<comment type="caution">
    <text evidence="2">The sequence shown here is derived from an EMBL/GenBank/DDBJ whole genome shotgun (WGS) entry which is preliminary data.</text>
</comment>